<organism evidence="2">
    <name type="scientific">Kwoniella dejecticola CBS 10117</name>
    <dbReference type="NCBI Taxonomy" id="1296121"/>
    <lineage>
        <taxon>Eukaryota</taxon>
        <taxon>Fungi</taxon>
        <taxon>Dikarya</taxon>
        <taxon>Basidiomycota</taxon>
        <taxon>Agaricomycotina</taxon>
        <taxon>Tremellomycetes</taxon>
        <taxon>Tremellales</taxon>
        <taxon>Cryptococcaceae</taxon>
        <taxon>Kwoniella</taxon>
    </lineage>
</organism>
<dbReference type="Proteomes" id="UP000078595">
    <property type="component" value="Chromosome 2"/>
</dbReference>
<dbReference type="EMBL" id="KI894028">
    <property type="protein sequence ID" value="OBR88021.1"/>
    <property type="molecule type" value="Genomic_DNA"/>
</dbReference>
<feature type="signal peptide" evidence="1">
    <location>
        <begin position="1"/>
        <end position="23"/>
    </location>
</feature>
<dbReference type="RefSeq" id="XP_018265863.1">
    <property type="nucleotide sequence ID" value="XM_018405582.1"/>
</dbReference>
<sequence length="206" mass="21991">MPSTLSLVLSALTLASALTSTAAASEGGSSLIPCSRTGKDPCTLRMSFEKTHCLRAVSDGKYGILGSARLYIDTEQCSHLAGIWHFDKIIPGSVSPDWGPSSELLTANNTKEGGHYVSLRTKKGDIHAQEWAFRTDGRISVADADHSISADKILCLTAVYPRFDNGTTNIQTGGSQAVIQAELCAIGDEDPNSAFKQVWSKIKSET</sequence>
<accession>A0A1A6AD81</accession>
<evidence type="ECO:0000313" key="4">
    <source>
        <dbReference type="Proteomes" id="UP000078595"/>
    </source>
</evidence>
<reference evidence="3" key="3">
    <citation type="submission" date="2024-02" db="EMBL/GenBank/DDBJ databases">
        <title>Comparative genomics of Cryptococcus and Kwoniella reveals pathogenesis evolution and contrasting modes of karyotype evolution via chromosome fusion or intercentromeric recombination.</title>
        <authorList>
            <person name="Coelho M.A."/>
            <person name="David-Palma M."/>
            <person name="Shea T."/>
            <person name="Bowers K."/>
            <person name="McGinley-Smith S."/>
            <person name="Mohammad A.W."/>
            <person name="Gnirke A."/>
            <person name="Yurkov A.M."/>
            <person name="Nowrousian M."/>
            <person name="Sun S."/>
            <person name="Cuomo C.A."/>
            <person name="Heitman J."/>
        </authorList>
    </citation>
    <scope>NUCLEOTIDE SEQUENCE</scope>
    <source>
        <strain evidence="3">CBS 10117</strain>
    </source>
</reference>
<dbReference type="KEGG" id="kdj:28965937"/>
<name>A0A1A6AD81_9TREE</name>
<protein>
    <recommendedName>
        <fullName evidence="5">Ricin B lectin domain-containing protein</fullName>
    </recommendedName>
</protein>
<evidence type="ECO:0008006" key="5">
    <source>
        <dbReference type="Google" id="ProtNLM"/>
    </source>
</evidence>
<proteinExistence type="predicted"/>
<evidence type="ECO:0000256" key="1">
    <source>
        <dbReference type="SAM" id="SignalP"/>
    </source>
</evidence>
<feature type="chain" id="PRO_5008342298" description="Ricin B lectin domain-containing protein" evidence="1">
    <location>
        <begin position="24"/>
        <end position="206"/>
    </location>
</feature>
<evidence type="ECO:0000313" key="2">
    <source>
        <dbReference type="EMBL" id="OBR88021.1"/>
    </source>
</evidence>
<dbReference type="VEuPathDB" id="FungiDB:I303_02238"/>
<dbReference type="EMBL" id="CP144531">
    <property type="protein sequence ID" value="WWC59079.1"/>
    <property type="molecule type" value="Genomic_DNA"/>
</dbReference>
<gene>
    <name evidence="2" type="ORF">I303_02238</name>
    <name evidence="3" type="ORF">I303_101626</name>
</gene>
<reference evidence="2" key="1">
    <citation type="submission" date="2013-07" db="EMBL/GenBank/DDBJ databases">
        <title>The Genome Sequence of Cryptococcus dejecticola CBS10117.</title>
        <authorList>
            <consortium name="The Broad Institute Genome Sequencing Platform"/>
            <person name="Cuomo C."/>
            <person name="Litvintseva A."/>
            <person name="Chen Y."/>
            <person name="Heitman J."/>
            <person name="Sun S."/>
            <person name="Springer D."/>
            <person name="Dromer F."/>
            <person name="Young S.K."/>
            <person name="Zeng Q."/>
            <person name="Gargeya S."/>
            <person name="Fitzgerald M."/>
            <person name="Abouelleil A."/>
            <person name="Alvarado L."/>
            <person name="Berlin A.M."/>
            <person name="Chapman S.B."/>
            <person name="Dewar J."/>
            <person name="Goldberg J."/>
            <person name="Griggs A."/>
            <person name="Gujja S."/>
            <person name="Hansen M."/>
            <person name="Howarth C."/>
            <person name="Imamovic A."/>
            <person name="Larimer J."/>
            <person name="McCowan C."/>
            <person name="Murphy C."/>
            <person name="Pearson M."/>
            <person name="Priest M."/>
            <person name="Roberts A."/>
            <person name="Saif S."/>
            <person name="Shea T."/>
            <person name="Sykes S."/>
            <person name="Wortman J."/>
            <person name="Nusbaum C."/>
            <person name="Birren B."/>
        </authorList>
    </citation>
    <scope>NUCLEOTIDE SEQUENCE [LARGE SCALE GENOMIC DNA]</scope>
    <source>
        <strain evidence="2">CBS 10117</strain>
    </source>
</reference>
<keyword evidence="1" id="KW-0732">Signal</keyword>
<keyword evidence="4" id="KW-1185">Reference proteome</keyword>
<dbReference type="GeneID" id="28965937"/>
<evidence type="ECO:0000313" key="3">
    <source>
        <dbReference type="EMBL" id="WWC59079.1"/>
    </source>
</evidence>
<reference evidence="3" key="2">
    <citation type="submission" date="2013-07" db="EMBL/GenBank/DDBJ databases">
        <authorList>
            <consortium name="The Broad Institute Genome Sequencing Platform"/>
            <person name="Cuomo C."/>
            <person name="Litvintseva A."/>
            <person name="Chen Y."/>
            <person name="Heitman J."/>
            <person name="Sun S."/>
            <person name="Springer D."/>
            <person name="Dromer F."/>
            <person name="Young S.K."/>
            <person name="Zeng Q."/>
            <person name="Gargeya S."/>
            <person name="Fitzgerald M."/>
            <person name="Abouelleil A."/>
            <person name="Alvarado L."/>
            <person name="Berlin A.M."/>
            <person name="Chapman S.B."/>
            <person name="Dewar J."/>
            <person name="Goldberg J."/>
            <person name="Griggs A."/>
            <person name="Gujja S."/>
            <person name="Hansen M."/>
            <person name="Howarth C."/>
            <person name="Imamovic A."/>
            <person name="Larimer J."/>
            <person name="McCowan C."/>
            <person name="Murphy C."/>
            <person name="Pearson M."/>
            <person name="Priest M."/>
            <person name="Roberts A."/>
            <person name="Saif S."/>
            <person name="Shea T."/>
            <person name="Sykes S."/>
            <person name="Wortman J."/>
            <person name="Nusbaum C."/>
            <person name="Birren B."/>
        </authorList>
    </citation>
    <scope>NUCLEOTIDE SEQUENCE</scope>
    <source>
        <strain evidence="3">CBS 10117</strain>
    </source>
</reference>
<dbReference type="AlphaFoldDB" id="A0A1A6AD81"/>